<protein>
    <submittedName>
        <fullName evidence="2">Glyoxalase</fullName>
    </submittedName>
</protein>
<dbReference type="Pfam" id="PF00903">
    <property type="entry name" value="Glyoxalase"/>
    <property type="match status" value="1"/>
</dbReference>
<feature type="domain" description="VOC" evidence="1">
    <location>
        <begin position="18"/>
        <end position="137"/>
    </location>
</feature>
<dbReference type="PANTHER" id="PTHR33993">
    <property type="entry name" value="GLYOXALASE-RELATED"/>
    <property type="match status" value="1"/>
</dbReference>
<dbReference type="CDD" id="cd07247">
    <property type="entry name" value="SgaA_N_like"/>
    <property type="match status" value="1"/>
</dbReference>
<dbReference type="InterPro" id="IPR029068">
    <property type="entry name" value="Glyas_Bleomycin-R_OHBP_Dase"/>
</dbReference>
<evidence type="ECO:0000313" key="2">
    <source>
        <dbReference type="EMBL" id="GLQ29411.1"/>
    </source>
</evidence>
<proteinExistence type="predicted"/>
<dbReference type="InterPro" id="IPR052164">
    <property type="entry name" value="Anthracycline_SecMetBiosynth"/>
</dbReference>
<reference evidence="2" key="1">
    <citation type="journal article" date="2014" name="Int. J. Syst. Evol. Microbiol.">
        <title>Complete genome of a new Firmicutes species belonging to the dominant human colonic microbiota ('Ruminococcus bicirculans') reveals two chromosomes and a selective capacity to utilize plant glucans.</title>
        <authorList>
            <consortium name="NISC Comparative Sequencing Program"/>
            <person name="Wegmann U."/>
            <person name="Louis P."/>
            <person name="Goesmann A."/>
            <person name="Henrissat B."/>
            <person name="Duncan S.H."/>
            <person name="Flint H.J."/>
        </authorList>
    </citation>
    <scope>NUCLEOTIDE SEQUENCE</scope>
    <source>
        <strain evidence="2">NBRC 109915</strain>
    </source>
</reference>
<gene>
    <name evidence="2" type="ORF">GCM10007927_42150</name>
</gene>
<sequence>MGVIATLKMEIEMSKMNAVAWFDIYVDDLDRAVDFYETVLGQKLEAMGDPTGETQMMSFPADMGAYGAAGALTKSPHASPGVGGTIIYFATQDCAIEQARVEAAGGKVIRPKFSIGEYGWVALCQDTEGNMFGLNSMQ</sequence>
<dbReference type="PANTHER" id="PTHR33993:SF2">
    <property type="entry name" value="VOC DOMAIN-CONTAINING PROTEIN"/>
    <property type="match status" value="1"/>
</dbReference>
<dbReference type="SUPFAM" id="SSF54593">
    <property type="entry name" value="Glyoxalase/Bleomycin resistance protein/Dihydroxybiphenyl dioxygenase"/>
    <property type="match status" value="1"/>
</dbReference>
<keyword evidence="3" id="KW-1185">Reference proteome</keyword>
<comment type="caution">
    <text evidence="2">The sequence shown here is derived from an EMBL/GenBank/DDBJ whole genome shotgun (WGS) entry which is preliminary data.</text>
</comment>
<evidence type="ECO:0000313" key="3">
    <source>
        <dbReference type="Proteomes" id="UP001161388"/>
    </source>
</evidence>
<reference evidence="2" key="2">
    <citation type="submission" date="2023-01" db="EMBL/GenBank/DDBJ databases">
        <title>Draft genome sequence of Sulfitobacter pacificus strain NBRC 109915.</title>
        <authorList>
            <person name="Sun Q."/>
            <person name="Mori K."/>
        </authorList>
    </citation>
    <scope>NUCLEOTIDE SEQUENCE</scope>
    <source>
        <strain evidence="2">NBRC 109915</strain>
    </source>
</reference>
<organism evidence="2 3">
    <name type="scientific">Sulfitobacter pacificus</name>
    <dbReference type="NCBI Taxonomy" id="1499314"/>
    <lineage>
        <taxon>Bacteria</taxon>
        <taxon>Pseudomonadati</taxon>
        <taxon>Pseudomonadota</taxon>
        <taxon>Alphaproteobacteria</taxon>
        <taxon>Rhodobacterales</taxon>
        <taxon>Roseobacteraceae</taxon>
        <taxon>Sulfitobacter</taxon>
    </lineage>
</organism>
<dbReference type="InterPro" id="IPR037523">
    <property type="entry name" value="VOC_core"/>
</dbReference>
<dbReference type="Proteomes" id="UP001161388">
    <property type="component" value="Unassembled WGS sequence"/>
</dbReference>
<dbReference type="EMBL" id="BSNL01000024">
    <property type="protein sequence ID" value="GLQ29411.1"/>
    <property type="molecule type" value="Genomic_DNA"/>
</dbReference>
<dbReference type="Gene3D" id="3.10.180.10">
    <property type="entry name" value="2,3-Dihydroxybiphenyl 1,2-Dioxygenase, domain 1"/>
    <property type="match status" value="1"/>
</dbReference>
<dbReference type="PROSITE" id="PS51819">
    <property type="entry name" value="VOC"/>
    <property type="match status" value="1"/>
</dbReference>
<name>A0ABQ5VQZ5_9RHOB</name>
<dbReference type="InterPro" id="IPR004360">
    <property type="entry name" value="Glyas_Fos-R_dOase_dom"/>
</dbReference>
<accession>A0ABQ5VQZ5</accession>
<evidence type="ECO:0000259" key="1">
    <source>
        <dbReference type="PROSITE" id="PS51819"/>
    </source>
</evidence>